<feature type="domain" description="HD-GYP" evidence="5">
    <location>
        <begin position="149"/>
        <end position="353"/>
    </location>
</feature>
<dbReference type="PANTHER" id="PTHR45228:SF1">
    <property type="entry name" value="CYCLIC DI-GMP PHOSPHODIESTERASE TM_0186"/>
    <property type="match status" value="1"/>
</dbReference>
<evidence type="ECO:0000256" key="2">
    <source>
        <dbReference type="ARBA" id="ARBA00024867"/>
    </source>
</evidence>
<dbReference type="InterPro" id="IPR001789">
    <property type="entry name" value="Sig_transdc_resp-reg_receiver"/>
</dbReference>
<evidence type="ECO:0000313" key="6">
    <source>
        <dbReference type="EMBL" id="HIV39770.1"/>
    </source>
</evidence>
<dbReference type="InterPro" id="IPR011006">
    <property type="entry name" value="CheY-like_superfamily"/>
</dbReference>
<dbReference type="Gene3D" id="1.10.3210.10">
    <property type="entry name" value="Hypothetical protein af1432"/>
    <property type="match status" value="1"/>
</dbReference>
<name>A0A9D1PEJ3_9FIRM</name>
<feature type="domain" description="Response regulatory" evidence="4">
    <location>
        <begin position="5"/>
        <end position="122"/>
    </location>
</feature>
<keyword evidence="3" id="KW-0597">Phosphoprotein</keyword>
<dbReference type="Pfam" id="PF13487">
    <property type="entry name" value="HD_5"/>
    <property type="match status" value="1"/>
</dbReference>
<feature type="modified residue" description="4-aspartylphosphate" evidence="3">
    <location>
        <position position="55"/>
    </location>
</feature>
<dbReference type="SUPFAM" id="SSF109604">
    <property type="entry name" value="HD-domain/PDEase-like"/>
    <property type="match status" value="1"/>
</dbReference>
<comment type="caution">
    <text evidence="6">The sequence shown here is derived from an EMBL/GenBank/DDBJ whole genome shotgun (WGS) entry which is preliminary data.</text>
</comment>
<proteinExistence type="predicted"/>
<comment type="function">
    <text evidence="2">May play the central regulatory role in sporulation. It may be an element of the effector pathway responsible for the activation of sporulation genes in response to nutritional stress. Spo0A may act in concert with spo0H (a sigma factor) to control the expression of some genes that are critical to the sporulation process.</text>
</comment>
<reference evidence="6" key="2">
    <citation type="submission" date="2021-04" db="EMBL/GenBank/DDBJ databases">
        <authorList>
            <person name="Gilroy R."/>
        </authorList>
    </citation>
    <scope>NUCLEOTIDE SEQUENCE</scope>
    <source>
        <strain evidence="6">CHK195-9823</strain>
    </source>
</reference>
<dbReference type="PROSITE" id="PS50110">
    <property type="entry name" value="RESPONSE_REGULATORY"/>
    <property type="match status" value="1"/>
</dbReference>
<dbReference type="GO" id="GO:0000160">
    <property type="term" value="P:phosphorelay signal transduction system"/>
    <property type="evidence" value="ECO:0007669"/>
    <property type="project" value="InterPro"/>
</dbReference>
<organism evidence="6 7">
    <name type="scientific">Candidatus Blautia stercorigallinarum</name>
    <dbReference type="NCBI Taxonomy" id="2838501"/>
    <lineage>
        <taxon>Bacteria</taxon>
        <taxon>Bacillati</taxon>
        <taxon>Bacillota</taxon>
        <taxon>Clostridia</taxon>
        <taxon>Lachnospirales</taxon>
        <taxon>Lachnospiraceae</taxon>
        <taxon>Blautia</taxon>
    </lineage>
</organism>
<evidence type="ECO:0000313" key="7">
    <source>
        <dbReference type="Proteomes" id="UP000886814"/>
    </source>
</evidence>
<dbReference type="PROSITE" id="PS51832">
    <property type="entry name" value="HD_GYP"/>
    <property type="match status" value="1"/>
</dbReference>
<dbReference type="Pfam" id="PF00072">
    <property type="entry name" value="Response_reg"/>
    <property type="match status" value="1"/>
</dbReference>
<evidence type="ECO:0000259" key="5">
    <source>
        <dbReference type="PROSITE" id="PS51832"/>
    </source>
</evidence>
<evidence type="ECO:0000256" key="3">
    <source>
        <dbReference type="PROSITE-ProRule" id="PRU00169"/>
    </source>
</evidence>
<accession>A0A9D1PEJ3</accession>
<dbReference type="AlphaFoldDB" id="A0A9D1PEJ3"/>
<gene>
    <name evidence="6" type="ORF">H9747_12385</name>
</gene>
<dbReference type="CDD" id="cd00077">
    <property type="entry name" value="HDc"/>
    <property type="match status" value="1"/>
</dbReference>
<evidence type="ECO:0000259" key="4">
    <source>
        <dbReference type="PROSITE" id="PS50110"/>
    </source>
</evidence>
<dbReference type="InterPro" id="IPR052020">
    <property type="entry name" value="Cyclic_di-GMP/3'3'-cGAMP_PDE"/>
</dbReference>
<dbReference type="SMART" id="SM00448">
    <property type="entry name" value="REC"/>
    <property type="match status" value="1"/>
</dbReference>
<dbReference type="InterPro" id="IPR003607">
    <property type="entry name" value="HD/PDEase_dom"/>
</dbReference>
<dbReference type="PANTHER" id="PTHR45228">
    <property type="entry name" value="CYCLIC DI-GMP PHOSPHODIESTERASE TM_0186-RELATED"/>
    <property type="match status" value="1"/>
</dbReference>
<evidence type="ECO:0000256" key="1">
    <source>
        <dbReference type="ARBA" id="ARBA00018672"/>
    </source>
</evidence>
<dbReference type="SUPFAM" id="SSF52172">
    <property type="entry name" value="CheY-like"/>
    <property type="match status" value="1"/>
</dbReference>
<dbReference type="Proteomes" id="UP000886814">
    <property type="component" value="Unassembled WGS sequence"/>
</dbReference>
<dbReference type="Gene3D" id="3.40.50.2300">
    <property type="match status" value="1"/>
</dbReference>
<sequence>MEKKDILIVDDMEINRAILSQIFADRNQILEGENGLEAVQILEERREHIAAVLLDILMPVMDGFQVMEKMKDMGLMEKIPVFLITADSSEESMRRGYQLGAMDIIEKPIVPYFVRRRVESVMELFAARERLSHVVELQGQKLRRQEQEILNLNYSIIESLSTAIEFRSGESGEHVKRIRRLTRLLLEELGRTGKKEYVFSDREIQEISQASIMHDVGKIAISDLILNKPGRLTDEEFEIMKSHTVMGCQVLEQIPQYKNNRLYQYAYDICRHHHERWDGKGYPDGLKGREITVWSQVVSVADVFDALTNKRVYKPAIPVPEAMDMIFSGQCGAFNPELLEALEKILPQIEGKM</sequence>
<dbReference type="InterPro" id="IPR037522">
    <property type="entry name" value="HD_GYP_dom"/>
</dbReference>
<dbReference type="EMBL" id="DXIQ01000086">
    <property type="protein sequence ID" value="HIV39770.1"/>
    <property type="molecule type" value="Genomic_DNA"/>
</dbReference>
<reference evidence="6" key="1">
    <citation type="journal article" date="2021" name="PeerJ">
        <title>Extensive microbial diversity within the chicken gut microbiome revealed by metagenomics and culture.</title>
        <authorList>
            <person name="Gilroy R."/>
            <person name="Ravi A."/>
            <person name="Getino M."/>
            <person name="Pursley I."/>
            <person name="Horton D.L."/>
            <person name="Alikhan N.F."/>
            <person name="Baker D."/>
            <person name="Gharbi K."/>
            <person name="Hall N."/>
            <person name="Watson M."/>
            <person name="Adriaenssens E.M."/>
            <person name="Foster-Nyarko E."/>
            <person name="Jarju S."/>
            <person name="Secka A."/>
            <person name="Antonio M."/>
            <person name="Oren A."/>
            <person name="Chaudhuri R.R."/>
            <person name="La Ragione R."/>
            <person name="Hildebrand F."/>
            <person name="Pallen M.J."/>
        </authorList>
    </citation>
    <scope>NUCLEOTIDE SEQUENCE</scope>
    <source>
        <strain evidence="6">CHK195-9823</strain>
    </source>
</reference>
<protein>
    <recommendedName>
        <fullName evidence="1">Stage 0 sporulation protein A homolog</fullName>
    </recommendedName>
</protein>